<dbReference type="EMBL" id="HBUE01149302">
    <property type="protein sequence ID" value="CAG6504275.1"/>
    <property type="molecule type" value="Transcribed_RNA"/>
</dbReference>
<dbReference type="AlphaFoldDB" id="A0A8D8IJM6"/>
<protein>
    <submittedName>
        <fullName evidence="2">(northern house mosquito) hypothetical protein</fullName>
    </submittedName>
</protein>
<evidence type="ECO:0000256" key="1">
    <source>
        <dbReference type="SAM" id="MobiDB-lite"/>
    </source>
</evidence>
<dbReference type="EMBL" id="HBUE01254267">
    <property type="protein sequence ID" value="CAG6555554.1"/>
    <property type="molecule type" value="Transcribed_RNA"/>
</dbReference>
<proteinExistence type="predicted"/>
<feature type="region of interest" description="Disordered" evidence="1">
    <location>
        <begin position="1"/>
        <end position="65"/>
    </location>
</feature>
<reference evidence="2" key="1">
    <citation type="submission" date="2021-05" db="EMBL/GenBank/DDBJ databases">
        <authorList>
            <person name="Alioto T."/>
            <person name="Alioto T."/>
            <person name="Gomez Garrido J."/>
        </authorList>
    </citation>
    <scope>NUCLEOTIDE SEQUENCE</scope>
</reference>
<feature type="compositionally biased region" description="Polar residues" evidence="1">
    <location>
        <begin position="12"/>
        <end position="26"/>
    </location>
</feature>
<feature type="compositionally biased region" description="Polar residues" evidence="1">
    <location>
        <begin position="34"/>
        <end position="43"/>
    </location>
</feature>
<dbReference type="EMBL" id="HBUE01254265">
    <property type="protein sequence ID" value="CAG6555551.1"/>
    <property type="molecule type" value="Transcribed_RNA"/>
</dbReference>
<dbReference type="EMBL" id="HBUE01149304">
    <property type="protein sequence ID" value="CAG6504278.1"/>
    <property type="molecule type" value="Transcribed_RNA"/>
</dbReference>
<feature type="compositionally biased region" description="Basic and acidic residues" evidence="1">
    <location>
        <begin position="78"/>
        <end position="89"/>
    </location>
</feature>
<feature type="compositionally biased region" description="Basic and acidic residues" evidence="1">
    <location>
        <begin position="47"/>
        <end position="57"/>
    </location>
</feature>
<accession>A0A8D8IJM6</accession>
<organism evidence="2">
    <name type="scientific">Culex pipiens</name>
    <name type="common">House mosquito</name>
    <dbReference type="NCBI Taxonomy" id="7175"/>
    <lineage>
        <taxon>Eukaryota</taxon>
        <taxon>Metazoa</taxon>
        <taxon>Ecdysozoa</taxon>
        <taxon>Arthropoda</taxon>
        <taxon>Hexapoda</taxon>
        <taxon>Insecta</taxon>
        <taxon>Pterygota</taxon>
        <taxon>Neoptera</taxon>
        <taxon>Endopterygota</taxon>
        <taxon>Diptera</taxon>
        <taxon>Nematocera</taxon>
        <taxon>Culicoidea</taxon>
        <taxon>Culicidae</taxon>
        <taxon>Culicinae</taxon>
        <taxon>Culicini</taxon>
        <taxon>Culex</taxon>
        <taxon>Culex</taxon>
    </lineage>
</organism>
<feature type="region of interest" description="Disordered" evidence="1">
    <location>
        <begin position="78"/>
        <end position="100"/>
    </location>
</feature>
<evidence type="ECO:0000313" key="2">
    <source>
        <dbReference type="EMBL" id="CAG6555554.1"/>
    </source>
</evidence>
<name>A0A8D8IJM6_CULPI</name>
<sequence length="100" mass="11163">MANIDHIRKNPKTTTPANLRKPSSITNKDHKTTRNTGTISPSPEQEPGSRHYTDSVRNRISPAGFDVVDGNAMHLAADCKKTRNREPNTHRSPRLARQVP</sequence>